<dbReference type="SUPFAM" id="SSF50998">
    <property type="entry name" value="Quinoprotein alcohol dehydrogenase-like"/>
    <property type="match status" value="2"/>
</dbReference>
<gene>
    <name evidence="2" type="ORF">C7B43_00050</name>
</gene>
<dbReference type="PANTHER" id="PTHR34512">
    <property type="entry name" value="CELL SURFACE PROTEIN"/>
    <property type="match status" value="1"/>
</dbReference>
<dbReference type="InterPro" id="IPR011047">
    <property type="entry name" value="Quinoprotein_ADH-like_sf"/>
</dbReference>
<protein>
    <recommendedName>
        <fullName evidence="1">Pyrrolo-quinoline quinone repeat domain-containing protein</fullName>
    </recommendedName>
</protein>
<name>A0A2T2XAX2_9FIRM</name>
<feature type="domain" description="Pyrrolo-quinoline quinone repeat" evidence="1">
    <location>
        <begin position="288"/>
        <end position="426"/>
    </location>
</feature>
<dbReference type="SMART" id="SM00564">
    <property type="entry name" value="PQQ"/>
    <property type="match status" value="7"/>
</dbReference>
<sequence>MKQLRYLITIAILGATVLAGCGVFSGRPGWPDVADAQIGALNWTSYGLGGSHNTVVDPGANFSANWTRQFSQPLMQPAVVRGVVYVGGIGTQPAVYALNAKTGKTLWKTPLDNQVMTTPVVVNGEVFVGTGNHNFPVSHVPQYGTNIVRGNGPNAIYALSAKNGKIIWKHSTPGENMPTFVYRNNTLYSANGSDEVLALNATNGQTQWKLPIGSYVSMSSPELVGNLLYFGGAHPYAMYAINVKTHRIQWMHTFPHPLGGSDDVSPAVSGNNVYVDAVVAVHGKPHEVFYAFNRQNGRLEWTFDEGTGKIPHGPHGGPRDETVAPLVHNNTIYIGSPLNNILYALNSQNGQLLWKQQLNGTLMQSPIAHNGILYVGDTKGRFLAIQASNGKILGSRQFKGPFMPSSPVLVGHTIFTGTRLGEFMAVPLSTLH</sequence>
<dbReference type="Gene3D" id="2.40.128.630">
    <property type="match status" value="1"/>
</dbReference>
<dbReference type="Pfam" id="PF13360">
    <property type="entry name" value="PQQ_2"/>
    <property type="match status" value="2"/>
</dbReference>
<reference evidence="2 3" key="1">
    <citation type="journal article" date="2014" name="BMC Genomics">
        <title>Comparison of environmental and isolate Sulfobacillus genomes reveals diverse carbon, sulfur, nitrogen, and hydrogen metabolisms.</title>
        <authorList>
            <person name="Justice N.B."/>
            <person name="Norman A."/>
            <person name="Brown C.T."/>
            <person name="Singh A."/>
            <person name="Thomas B.C."/>
            <person name="Banfield J.F."/>
        </authorList>
    </citation>
    <scope>NUCLEOTIDE SEQUENCE [LARGE SCALE GENOMIC DNA]</scope>
    <source>
        <strain evidence="2">AMDSBA1</strain>
    </source>
</reference>
<dbReference type="AlphaFoldDB" id="A0A2T2XAX2"/>
<evidence type="ECO:0000313" key="3">
    <source>
        <dbReference type="Proteomes" id="UP000242699"/>
    </source>
</evidence>
<dbReference type="InterPro" id="IPR002372">
    <property type="entry name" value="PQQ_rpt_dom"/>
</dbReference>
<dbReference type="PROSITE" id="PS51257">
    <property type="entry name" value="PROKAR_LIPOPROTEIN"/>
    <property type="match status" value="1"/>
</dbReference>
<evidence type="ECO:0000313" key="2">
    <source>
        <dbReference type="EMBL" id="PSR31654.1"/>
    </source>
</evidence>
<feature type="domain" description="Pyrrolo-quinoline quinone repeat" evidence="1">
    <location>
        <begin position="65"/>
        <end position="212"/>
    </location>
</feature>
<organism evidence="2 3">
    <name type="scientific">Sulfobacillus benefaciens</name>
    <dbReference type="NCBI Taxonomy" id="453960"/>
    <lineage>
        <taxon>Bacteria</taxon>
        <taxon>Bacillati</taxon>
        <taxon>Bacillota</taxon>
        <taxon>Clostridia</taxon>
        <taxon>Eubacteriales</taxon>
        <taxon>Clostridiales Family XVII. Incertae Sedis</taxon>
        <taxon>Sulfobacillus</taxon>
    </lineage>
</organism>
<dbReference type="Proteomes" id="UP000242699">
    <property type="component" value="Unassembled WGS sequence"/>
</dbReference>
<dbReference type="InterPro" id="IPR015943">
    <property type="entry name" value="WD40/YVTN_repeat-like_dom_sf"/>
</dbReference>
<proteinExistence type="predicted"/>
<dbReference type="InterPro" id="IPR018391">
    <property type="entry name" value="PQQ_b-propeller_rpt"/>
</dbReference>
<dbReference type="PANTHER" id="PTHR34512:SF30">
    <property type="entry name" value="OUTER MEMBRANE PROTEIN ASSEMBLY FACTOR BAMB"/>
    <property type="match status" value="1"/>
</dbReference>
<accession>A0A2T2XAX2</accession>
<evidence type="ECO:0000259" key="1">
    <source>
        <dbReference type="Pfam" id="PF13360"/>
    </source>
</evidence>
<comment type="caution">
    <text evidence="2">The sequence shown here is derived from an EMBL/GenBank/DDBJ whole genome shotgun (WGS) entry which is preliminary data.</text>
</comment>
<dbReference type="EMBL" id="PXYT01000001">
    <property type="protein sequence ID" value="PSR31654.1"/>
    <property type="molecule type" value="Genomic_DNA"/>
</dbReference>
<dbReference type="Gene3D" id="2.130.10.10">
    <property type="entry name" value="YVTN repeat-like/Quinoprotein amine dehydrogenase"/>
    <property type="match status" value="1"/>
</dbReference>